<protein>
    <submittedName>
        <fullName evidence="3">Uncharacterized protein</fullName>
    </submittedName>
</protein>
<comment type="caution">
    <text evidence="3">The sequence shown here is derived from an EMBL/GenBank/DDBJ whole genome shotgun (WGS) entry which is preliminary data.</text>
</comment>
<organism evidence="3 4">
    <name type="scientific">Adineta steineri</name>
    <dbReference type="NCBI Taxonomy" id="433720"/>
    <lineage>
        <taxon>Eukaryota</taxon>
        <taxon>Metazoa</taxon>
        <taxon>Spiralia</taxon>
        <taxon>Gnathifera</taxon>
        <taxon>Rotifera</taxon>
        <taxon>Eurotatoria</taxon>
        <taxon>Bdelloidea</taxon>
        <taxon>Adinetida</taxon>
        <taxon>Adinetidae</taxon>
        <taxon>Adineta</taxon>
    </lineage>
</organism>
<evidence type="ECO:0000313" key="3">
    <source>
        <dbReference type="EMBL" id="CAF1677734.1"/>
    </source>
</evidence>
<name>A0A816GNR4_9BILA</name>
<sequence length="69" mass="7961">QSMMCDNLSLYKTYIPSSTSLPLVQSTTITPQFYPMNNNNDDDDDDDEHRSNTSIKRKLSGIVYYTYVN</sequence>
<evidence type="ECO:0000256" key="1">
    <source>
        <dbReference type="SAM" id="MobiDB-lite"/>
    </source>
</evidence>
<dbReference type="EMBL" id="CAJNOM010007914">
    <property type="protein sequence ID" value="CAF1677734.1"/>
    <property type="molecule type" value="Genomic_DNA"/>
</dbReference>
<evidence type="ECO:0000313" key="2">
    <source>
        <dbReference type="EMBL" id="CAF1589130.1"/>
    </source>
</evidence>
<gene>
    <name evidence="2" type="ORF">BJG266_LOCUS49463</name>
    <name evidence="3" type="ORF">QVE165_LOCUS66545</name>
</gene>
<accession>A0A816GNR4</accession>
<dbReference type="Proteomes" id="UP000663832">
    <property type="component" value="Unassembled WGS sequence"/>
</dbReference>
<proteinExistence type="predicted"/>
<feature type="non-terminal residue" evidence="3">
    <location>
        <position position="1"/>
    </location>
</feature>
<feature type="region of interest" description="Disordered" evidence="1">
    <location>
        <begin position="31"/>
        <end position="53"/>
    </location>
</feature>
<dbReference type="EMBL" id="CAJNOI010007478">
    <property type="protein sequence ID" value="CAF1589130.1"/>
    <property type="molecule type" value="Genomic_DNA"/>
</dbReference>
<dbReference type="Proteomes" id="UP000663877">
    <property type="component" value="Unassembled WGS sequence"/>
</dbReference>
<reference evidence="3" key="1">
    <citation type="submission" date="2021-02" db="EMBL/GenBank/DDBJ databases">
        <authorList>
            <person name="Nowell W R."/>
        </authorList>
    </citation>
    <scope>NUCLEOTIDE SEQUENCE</scope>
</reference>
<dbReference type="AlphaFoldDB" id="A0A816GNR4"/>
<evidence type="ECO:0000313" key="4">
    <source>
        <dbReference type="Proteomes" id="UP000663832"/>
    </source>
</evidence>
<keyword evidence="4" id="KW-1185">Reference proteome</keyword>